<organism evidence="1 2">
    <name type="scientific">Tritrichomonas musculus</name>
    <dbReference type="NCBI Taxonomy" id="1915356"/>
    <lineage>
        <taxon>Eukaryota</taxon>
        <taxon>Metamonada</taxon>
        <taxon>Parabasalia</taxon>
        <taxon>Tritrichomonadida</taxon>
        <taxon>Tritrichomonadidae</taxon>
        <taxon>Tritrichomonas</taxon>
    </lineage>
</organism>
<proteinExistence type="predicted"/>
<evidence type="ECO:0000313" key="1">
    <source>
        <dbReference type="EMBL" id="KAK8857542.1"/>
    </source>
</evidence>
<evidence type="ECO:0008006" key="3">
    <source>
        <dbReference type="Google" id="ProtNLM"/>
    </source>
</evidence>
<protein>
    <recommendedName>
        <fullName evidence="3">HNH nuclease domain-containing protein</fullName>
    </recommendedName>
</protein>
<evidence type="ECO:0000313" key="2">
    <source>
        <dbReference type="Proteomes" id="UP001470230"/>
    </source>
</evidence>
<sequence length="187" mass="22913">MSVQEQSNWEILKVDNDYEICTEYPYQIRRRSNGYIISEFEHQRSKYIQVKLNGKLHYKHKIIALQWIENDDPENKVEVEHRNRNRADYHIDNLCWKTRSMNDLNRTGWGKYKFEYVDELPIDVVPIILYKNWEFEGYFMDQNGDVWFDNSEQYRKIRVSKENKVRLWDINHVNHNIGIKGLRREIL</sequence>
<gene>
    <name evidence="1" type="ORF">M9Y10_015947</name>
</gene>
<accession>A0ABR2I4Y9</accession>
<dbReference type="SUPFAM" id="SSF54060">
    <property type="entry name" value="His-Me finger endonucleases"/>
    <property type="match status" value="1"/>
</dbReference>
<keyword evidence="2" id="KW-1185">Reference proteome</keyword>
<dbReference type="EMBL" id="JAPFFF010000020">
    <property type="protein sequence ID" value="KAK8857542.1"/>
    <property type="molecule type" value="Genomic_DNA"/>
</dbReference>
<comment type="caution">
    <text evidence="1">The sequence shown here is derived from an EMBL/GenBank/DDBJ whole genome shotgun (WGS) entry which is preliminary data.</text>
</comment>
<name>A0ABR2I4Y9_9EUKA</name>
<dbReference type="InterPro" id="IPR044925">
    <property type="entry name" value="His-Me_finger_sf"/>
</dbReference>
<dbReference type="Gene3D" id="3.90.75.20">
    <property type="match status" value="1"/>
</dbReference>
<dbReference type="Proteomes" id="UP001470230">
    <property type="component" value="Unassembled WGS sequence"/>
</dbReference>
<reference evidence="1 2" key="1">
    <citation type="submission" date="2024-04" db="EMBL/GenBank/DDBJ databases">
        <title>Tritrichomonas musculus Genome.</title>
        <authorList>
            <person name="Alves-Ferreira E."/>
            <person name="Grigg M."/>
            <person name="Lorenzi H."/>
            <person name="Galac M."/>
        </authorList>
    </citation>
    <scope>NUCLEOTIDE SEQUENCE [LARGE SCALE GENOMIC DNA]</scope>
    <source>
        <strain evidence="1 2">EAF2021</strain>
    </source>
</reference>